<gene>
    <name evidence="4" type="primary">LOC107954083</name>
</gene>
<keyword evidence="3" id="KW-1185">Reference proteome</keyword>
<dbReference type="Pfam" id="PF05699">
    <property type="entry name" value="Dimer_Tnp_hAT"/>
    <property type="match status" value="1"/>
</dbReference>
<feature type="domain" description="hAT-like transposase RNase-H fold" evidence="2">
    <location>
        <begin position="1"/>
        <end position="65"/>
    </location>
</feature>
<dbReference type="PANTHER" id="PTHR23272:SF189">
    <property type="entry name" value="ZINC FINGER BED DOMAIN-CONTAINING PROTEIN RICESLEEPER 1-LIKE"/>
    <property type="match status" value="1"/>
</dbReference>
<dbReference type="InterPro" id="IPR012337">
    <property type="entry name" value="RNaseH-like_sf"/>
</dbReference>
<reference evidence="4" key="2">
    <citation type="submission" date="2025-08" db="UniProtKB">
        <authorList>
            <consortium name="RefSeq"/>
        </authorList>
    </citation>
    <scope>IDENTIFICATION</scope>
</reference>
<evidence type="ECO:0000313" key="4">
    <source>
        <dbReference type="RefSeq" id="XP_040953454.1"/>
    </source>
</evidence>
<dbReference type="RefSeq" id="XP_040953454.1">
    <property type="nucleotide sequence ID" value="XM_041097520.1"/>
</dbReference>
<dbReference type="GeneID" id="107954083"/>
<dbReference type="SUPFAM" id="SSF53098">
    <property type="entry name" value="Ribonuclease H-like"/>
    <property type="match status" value="1"/>
</dbReference>
<reference evidence="3" key="1">
    <citation type="journal article" date="2020" name="Nat. Genet.">
        <title>Genomic diversifications of five Gossypium allopolyploid species and their impact on cotton improvement.</title>
        <authorList>
            <person name="Chen Z.J."/>
            <person name="Sreedasyam A."/>
            <person name="Ando A."/>
            <person name="Song Q."/>
            <person name="De Santiago L.M."/>
            <person name="Hulse-Kemp A.M."/>
            <person name="Ding M."/>
            <person name="Ye W."/>
            <person name="Kirkbride R.C."/>
            <person name="Jenkins J."/>
            <person name="Plott C."/>
            <person name="Lovell J."/>
            <person name="Lin Y.M."/>
            <person name="Vaughn R."/>
            <person name="Liu B."/>
            <person name="Simpson S."/>
            <person name="Scheffler B.E."/>
            <person name="Wen L."/>
            <person name="Saski C.A."/>
            <person name="Grover C.E."/>
            <person name="Hu G."/>
            <person name="Conover J.L."/>
            <person name="Carlson J.W."/>
            <person name="Shu S."/>
            <person name="Boston L.B."/>
            <person name="Williams M."/>
            <person name="Peterson D.G."/>
            <person name="McGee K."/>
            <person name="Jones D.C."/>
            <person name="Wendel J.F."/>
            <person name="Stelly D.M."/>
            <person name="Grimwood J."/>
            <person name="Schmutz J."/>
        </authorList>
    </citation>
    <scope>NUCLEOTIDE SEQUENCE [LARGE SCALE GENOMIC DNA]</scope>
    <source>
        <strain evidence="3">cv. TM-1</strain>
    </source>
</reference>
<feature type="domain" description="HAT C-terminal dimerisation" evidence="1">
    <location>
        <begin position="128"/>
        <end position="209"/>
    </location>
</feature>
<organism evidence="3 4">
    <name type="scientific">Gossypium hirsutum</name>
    <name type="common">Upland cotton</name>
    <name type="synonym">Gossypium mexicanum</name>
    <dbReference type="NCBI Taxonomy" id="3635"/>
    <lineage>
        <taxon>Eukaryota</taxon>
        <taxon>Viridiplantae</taxon>
        <taxon>Streptophyta</taxon>
        <taxon>Embryophyta</taxon>
        <taxon>Tracheophyta</taxon>
        <taxon>Spermatophyta</taxon>
        <taxon>Magnoliopsida</taxon>
        <taxon>eudicotyledons</taxon>
        <taxon>Gunneridae</taxon>
        <taxon>Pentapetalae</taxon>
        <taxon>rosids</taxon>
        <taxon>malvids</taxon>
        <taxon>Malvales</taxon>
        <taxon>Malvaceae</taxon>
        <taxon>Malvoideae</taxon>
        <taxon>Gossypium</taxon>
    </lineage>
</organism>
<accession>A0ABM3AF37</accession>
<protein>
    <submittedName>
        <fullName evidence="4">Zinc finger BED domain-containing protein DAYSLEEPER-like isoform X1</fullName>
    </submittedName>
</protein>
<sequence>MVKQMQEKFNKYWVEYSLILSCAAILDPRYKLNYMQYCFNTIYDIHASDFVETILSNLRLLFDEYVKKSKSMSSSLAGSSNVSDKNPVDFGLDEHNNNSADFGGYFDESDDYKRYLNEFSTRSEKSQLDIYLEEPELELNSQIDVLDYWSKSSVRYNKLSFLARDLLGIPISIVASELAFSMGKKVITPLRSSLKPKMVQAVVCLDDWMRAKGFSAEIGCKKDNDDDDDD</sequence>
<dbReference type="InterPro" id="IPR025525">
    <property type="entry name" value="hAT-like_transposase_RNase-H"/>
</dbReference>
<dbReference type="Pfam" id="PF14372">
    <property type="entry name" value="hAT-like_RNase-H"/>
    <property type="match status" value="1"/>
</dbReference>
<dbReference type="Proteomes" id="UP000818029">
    <property type="component" value="Chromosome D07"/>
</dbReference>
<name>A0ABM3AF37_GOSHI</name>
<evidence type="ECO:0000259" key="1">
    <source>
        <dbReference type="Pfam" id="PF05699"/>
    </source>
</evidence>
<evidence type="ECO:0000313" key="3">
    <source>
        <dbReference type="Proteomes" id="UP000818029"/>
    </source>
</evidence>
<dbReference type="InterPro" id="IPR008906">
    <property type="entry name" value="HATC_C_dom"/>
</dbReference>
<dbReference type="PANTHER" id="PTHR23272">
    <property type="entry name" value="BED FINGER-RELATED"/>
    <property type="match status" value="1"/>
</dbReference>
<evidence type="ECO:0000259" key="2">
    <source>
        <dbReference type="Pfam" id="PF14372"/>
    </source>
</evidence>
<proteinExistence type="predicted"/>